<reference evidence="2 3" key="1">
    <citation type="submission" date="2024-03" db="EMBL/GenBank/DDBJ databases">
        <title>The Acrasis kona genome and developmental transcriptomes reveal deep origins of eukaryotic multicellular pathways.</title>
        <authorList>
            <person name="Sheikh S."/>
            <person name="Fu C.-J."/>
            <person name="Brown M.W."/>
            <person name="Baldauf S.L."/>
        </authorList>
    </citation>
    <scope>NUCLEOTIDE SEQUENCE [LARGE SCALE GENOMIC DNA]</scope>
    <source>
        <strain evidence="2 3">ATCC MYA-3509</strain>
    </source>
</reference>
<keyword evidence="3" id="KW-1185">Reference proteome</keyword>
<organism evidence="2 3">
    <name type="scientific">Acrasis kona</name>
    <dbReference type="NCBI Taxonomy" id="1008807"/>
    <lineage>
        <taxon>Eukaryota</taxon>
        <taxon>Discoba</taxon>
        <taxon>Heterolobosea</taxon>
        <taxon>Tetramitia</taxon>
        <taxon>Eutetramitia</taxon>
        <taxon>Acrasidae</taxon>
        <taxon>Acrasis</taxon>
    </lineage>
</organism>
<evidence type="ECO:0000259" key="1">
    <source>
        <dbReference type="PROSITE" id="PS50132"/>
    </source>
</evidence>
<comment type="caution">
    <text evidence="2">The sequence shown here is derived from an EMBL/GenBank/DDBJ whole genome shotgun (WGS) entry which is preliminary data.</text>
</comment>
<accession>A0AAW2YIB3</accession>
<dbReference type="AlphaFoldDB" id="A0AAW2YIB3"/>
<sequence length="209" mass="24123">MISVLLSWGRKSRDCELETSLSDPIQTPSLHADVAPKIANITKRASSLGSPPSTKSSFKQDCMNKVKNNMISRHHVEMLSTKTTSELMYIKEIRFNFRRYTEAVYCTEVVDFWEMVTAYRTILDEQLMLEEAHKIAFSCLVEGCKREINTNSRLRKKIFHEIKTGKVDSTLFDDVMKEIQSEDGVLGDAFKRYKELVIRIDKERNSVNT</sequence>
<dbReference type="Gene3D" id="1.10.167.10">
    <property type="entry name" value="Regulator of G-protein Signalling 4, domain 2"/>
    <property type="match status" value="1"/>
</dbReference>
<dbReference type="Pfam" id="PF00615">
    <property type="entry name" value="RGS"/>
    <property type="match status" value="1"/>
</dbReference>
<dbReference type="InterPro" id="IPR036305">
    <property type="entry name" value="RGS_sf"/>
</dbReference>
<proteinExistence type="predicted"/>
<dbReference type="PANTHER" id="PTHR10845:SF192">
    <property type="entry name" value="DOUBLE HIT, ISOFORM B"/>
    <property type="match status" value="1"/>
</dbReference>
<dbReference type="InterPro" id="IPR016137">
    <property type="entry name" value="RGS"/>
</dbReference>
<dbReference type="InterPro" id="IPR044926">
    <property type="entry name" value="RGS_subdomain_2"/>
</dbReference>
<evidence type="ECO:0000313" key="3">
    <source>
        <dbReference type="Proteomes" id="UP001431209"/>
    </source>
</evidence>
<protein>
    <submittedName>
        <fullName evidence="2">Rgs-3</fullName>
    </submittedName>
</protein>
<evidence type="ECO:0000313" key="2">
    <source>
        <dbReference type="EMBL" id="KAL0476521.1"/>
    </source>
</evidence>
<dbReference type="PROSITE" id="PS50132">
    <property type="entry name" value="RGS"/>
    <property type="match status" value="1"/>
</dbReference>
<dbReference type="EMBL" id="JAOPGA020000055">
    <property type="protein sequence ID" value="KAL0476521.1"/>
    <property type="molecule type" value="Genomic_DNA"/>
</dbReference>
<name>A0AAW2YIB3_9EUKA</name>
<dbReference type="PANTHER" id="PTHR10845">
    <property type="entry name" value="REGULATOR OF G PROTEIN SIGNALING"/>
    <property type="match status" value="1"/>
</dbReference>
<dbReference type="SUPFAM" id="SSF48097">
    <property type="entry name" value="Regulator of G-protein signaling, RGS"/>
    <property type="match status" value="1"/>
</dbReference>
<feature type="domain" description="RGS" evidence="1">
    <location>
        <begin position="83"/>
        <end position="179"/>
    </location>
</feature>
<gene>
    <name evidence="2" type="ORF">AKO1_004496</name>
</gene>
<dbReference type="Proteomes" id="UP001431209">
    <property type="component" value="Unassembled WGS sequence"/>
</dbReference>